<dbReference type="EMBL" id="JALAZD010000001">
    <property type="protein sequence ID" value="MCI0126536.1"/>
    <property type="molecule type" value="Genomic_DNA"/>
</dbReference>
<dbReference type="PANTHER" id="PTHR37292">
    <property type="entry name" value="VNG6097C"/>
    <property type="match status" value="1"/>
</dbReference>
<dbReference type="Pfam" id="PF03235">
    <property type="entry name" value="GmrSD_N"/>
    <property type="match status" value="1"/>
</dbReference>
<feature type="domain" description="GmrSD restriction endonucleases N-terminal" evidence="1">
    <location>
        <begin position="10"/>
        <end position="253"/>
    </location>
</feature>
<dbReference type="InterPro" id="IPR004919">
    <property type="entry name" value="GmrSD_N"/>
</dbReference>
<reference evidence="2" key="1">
    <citation type="submission" date="2022-03" db="EMBL/GenBank/DDBJ databases">
        <title>The complete genome sequence of a Methyloterrigena soli.</title>
        <authorList>
            <person name="Zi Z."/>
        </authorList>
    </citation>
    <scope>NUCLEOTIDE SEQUENCE</scope>
    <source>
        <strain evidence="2">M48</strain>
    </source>
</reference>
<dbReference type="Proteomes" id="UP001156140">
    <property type="component" value="Unassembled WGS sequence"/>
</dbReference>
<proteinExistence type="predicted"/>
<protein>
    <submittedName>
        <fullName evidence="2">DUF262 domain-containing protein</fullName>
    </submittedName>
</protein>
<keyword evidence="3" id="KW-1185">Reference proteome</keyword>
<organism evidence="2 3">
    <name type="scientific">Paradevosia shaoguanensis</name>
    <dbReference type="NCBI Taxonomy" id="1335043"/>
    <lineage>
        <taxon>Bacteria</taxon>
        <taxon>Pseudomonadati</taxon>
        <taxon>Pseudomonadota</taxon>
        <taxon>Alphaproteobacteria</taxon>
        <taxon>Hyphomicrobiales</taxon>
        <taxon>Devosiaceae</taxon>
        <taxon>Paradevosia</taxon>
    </lineage>
</organism>
<accession>A0AA41UFL0</accession>
<evidence type="ECO:0000259" key="1">
    <source>
        <dbReference type="Pfam" id="PF03235"/>
    </source>
</evidence>
<dbReference type="PANTHER" id="PTHR37292:SF2">
    <property type="entry name" value="DUF262 DOMAIN-CONTAINING PROTEIN"/>
    <property type="match status" value="1"/>
</dbReference>
<evidence type="ECO:0000313" key="3">
    <source>
        <dbReference type="Proteomes" id="UP001156140"/>
    </source>
</evidence>
<dbReference type="AlphaFoldDB" id="A0AA41UFL0"/>
<evidence type="ECO:0000313" key="2">
    <source>
        <dbReference type="EMBL" id="MCI0126536.1"/>
    </source>
</evidence>
<gene>
    <name evidence="2" type="ORF">ML536_06815</name>
</gene>
<dbReference type="RefSeq" id="WP_281735376.1">
    <property type="nucleotide sequence ID" value="NZ_JAKETQ010000001.1"/>
</dbReference>
<comment type="caution">
    <text evidence="2">The sequence shown here is derived from an EMBL/GenBank/DDBJ whole genome shotgun (WGS) entry which is preliminary data.</text>
</comment>
<name>A0AA41UFL0_9HYPH</name>
<sequence>MFDSTKQSLKALFEQIDSGKLQLPEFQRDYVWTEVAVVSLLASIAKGYPVGALLTLERGGEVSFKPRPIVGTPPPKSDPETLLLDGQQRMTSLYQALYSKQPALMKDDRGNRRPVFFYLRVGKALEEGSNFEEAVEIVPAEKVRFTNFGRDISLDLRSPELEYEQGLFPLNQTFDPKDWLYGWRDHWKAQGRSEIYDLEKALDRKIIDGIQRYEMPIIKLKKDNGREAVCTIFEKVNVGGVKLDAFDLVTAIYAGSPEGFDLRADWMGADGAPGRSARIADGEPKGGVSTKIASTDFLQACTILHTMELREQAKAVGKKDLQLPQVSCRRETMLSLPLEAYKKYADKVEAGFREASDFLNGQRILYQKDLPYPPQQVVLATFFAAAGKLANNADLRNRLSLWFWTGALCEYYGSATETKVARDVPQLVEWLLEQAGASDVVSGLQFQTARLRSLRRRVSAAYKAFNALLMLEGCRDFVSGKEFGLMTLRKSPVDVHHIFPQSWCRNEGLDRGLFDSIINKTPLSADSNRYIVRGDAPSVYLRRIEDEHHISSAQLDDILRSHLINPDLLRADDFDGFIADREQRLAEVVQRATGKAPLVVAGPVDLVADDDFDDDALDDVAA</sequence>